<dbReference type="GO" id="GO:0017004">
    <property type="term" value="P:cytochrome complex assembly"/>
    <property type="evidence" value="ECO:0007669"/>
    <property type="project" value="InterPro"/>
</dbReference>
<dbReference type="GO" id="GO:0020037">
    <property type="term" value="F:heme binding"/>
    <property type="evidence" value="ECO:0007669"/>
    <property type="project" value="InterPro"/>
</dbReference>
<evidence type="ECO:0000313" key="3">
    <source>
        <dbReference type="EMBL" id="TBO34137.1"/>
    </source>
</evidence>
<feature type="transmembrane region" description="Helical" evidence="1">
    <location>
        <begin position="247"/>
        <end position="268"/>
    </location>
</feature>
<dbReference type="Proteomes" id="UP000292120">
    <property type="component" value="Unassembled WGS sequence"/>
</dbReference>
<dbReference type="Pfam" id="PF01578">
    <property type="entry name" value="Cytochrom_C_asm"/>
    <property type="match status" value="1"/>
</dbReference>
<protein>
    <submittedName>
        <fullName evidence="3">Cytochrome C assembly protein</fullName>
    </submittedName>
</protein>
<dbReference type="PANTHER" id="PTHR38034:SF1">
    <property type="entry name" value="INNER MEMBRANE PROTEIN YPJD"/>
    <property type="match status" value="1"/>
</dbReference>
<proteinExistence type="predicted"/>
<keyword evidence="1" id="KW-1133">Transmembrane helix</keyword>
<reference evidence="3 4" key="1">
    <citation type="submission" date="2019-02" db="EMBL/GenBank/DDBJ databases">
        <title>Aquabacterium sp. strain KMB7.</title>
        <authorList>
            <person name="Chen W.-M."/>
        </authorList>
    </citation>
    <scope>NUCLEOTIDE SEQUENCE [LARGE SCALE GENOMIC DNA]</scope>
    <source>
        <strain evidence="3 4">KMB7</strain>
    </source>
</reference>
<feature type="transmembrane region" description="Helical" evidence="1">
    <location>
        <begin position="6"/>
        <end position="27"/>
    </location>
</feature>
<evidence type="ECO:0000313" key="4">
    <source>
        <dbReference type="Proteomes" id="UP000292120"/>
    </source>
</evidence>
<organism evidence="3 4">
    <name type="scientific">Aquabacterium lacunae</name>
    <dbReference type="NCBI Taxonomy" id="2528630"/>
    <lineage>
        <taxon>Bacteria</taxon>
        <taxon>Pseudomonadati</taxon>
        <taxon>Pseudomonadota</taxon>
        <taxon>Betaproteobacteria</taxon>
        <taxon>Burkholderiales</taxon>
        <taxon>Aquabacterium</taxon>
    </lineage>
</organism>
<sequence>MILSPTTLFTSATFAAVGAYALAALWPQAGEPSDTPPADRLGLKRWPPALWLLAAGWMAQSLAIALDVLDWQAGAPVARFGFAPALSFTVWMVLLIYAIERLEVDSLAARRSLAWLAVASCVLAWLFPGQVHPSQHALAPLHWVLGLSSYGLFGAALLHAAFMRRAEKRLKQRLPPAGIPLLKLESLTFRFVMAGFLVLSATLLLGYAFASPWRWDHKTVFSVLSWGVFSTLLLGRHWMGWRGRTATLWLSAGSVLLLLSYVGSRFVLEVLLHRPAA</sequence>
<dbReference type="OrthoDB" id="9780793at2"/>
<dbReference type="InterPro" id="IPR002541">
    <property type="entry name" value="Cyt_c_assembly"/>
</dbReference>
<dbReference type="PANTHER" id="PTHR38034">
    <property type="entry name" value="INNER MEMBRANE PROTEIN YPJD"/>
    <property type="match status" value="1"/>
</dbReference>
<feature type="transmembrane region" description="Helical" evidence="1">
    <location>
        <begin position="219"/>
        <end position="235"/>
    </location>
</feature>
<dbReference type="InterPro" id="IPR052372">
    <property type="entry name" value="YpjD/HemX"/>
</dbReference>
<dbReference type="EMBL" id="SIXI01000001">
    <property type="protein sequence ID" value="TBO34137.1"/>
    <property type="molecule type" value="Genomic_DNA"/>
</dbReference>
<feature type="transmembrane region" description="Helical" evidence="1">
    <location>
        <begin position="81"/>
        <end position="100"/>
    </location>
</feature>
<name>A0A4Q9H636_9BURK</name>
<accession>A0A4Q9H636</accession>
<gene>
    <name evidence="3" type="ORF">EYS42_01455</name>
</gene>
<evidence type="ECO:0000259" key="2">
    <source>
        <dbReference type="Pfam" id="PF01578"/>
    </source>
</evidence>
<dbReference type="RefSeq" id="WP_130966086.1">
    <property type="nucleotide sequence ID" value="NZ_SIXI01000001.1"/>
</dbReference>
<keyword evidence="4" id="KW-1185">Reference proteome</keyword>
<comment type="caution">
    <text evidence="3">The sequence shown here is derived from an EMBL/GenBank/DDBJ whole genome shotgun (WGS) entry which is preliminary data.</text>
</comment>
<dbReference type="AlphaFoldDB" id="A0A4Q9H636"/>
<feature type="transmembrane region" description="Helical" evidence="1">
    <location>
        <begin position="191"/>
        <end position="213"/>
    </location>
</feature>
<keyword evidence="1" id="KW-0472">Membrane</keyword>
<feature type="transmembrane region" description="Helical" evidence="1">
    <location>
        <begin position="112"/>
        <end position="131"/>
    </location>
</feature>
<keyword evidence="1" id="KW-0812">Transmembrane</keyword>
<feature type="transmembrane region" description="Helical" evidence="1">
    <location>
        <begin position="143"/>
        <end position="163"/>
    </location>
</feature>
<feature type="domain" description="Cytochrome c assembly protein" evidence="2">
    <location>
        <begin position="85"/>
        <end position="271"/>
    </location>
</feature>
<evidence type="ECO:0000256" key="1">
    <source>
        <dbReference type="SAM" id="Phobius"/>
    </source>
</evidence>